<keyword evidence="3" id="KW-1185">Reference proteome</keyword>
<dbReference type="EMBL" id="KV922473">
    <property type="protein sequence ID" value="PIN99229.1"/>
    <property type="molecule type" value="Genomic_DNA"/>
</dbReference>
<gene>
    <name evidence="2" type="ORF">AB205_0015310</name>
</gene>
<accession>A0A2G9P7F4</accession>
<evidence type="ECO:0000313" key="3">
    <source>
        <dbReference type="Proteomes" id="UP000228934"/>
    </source>
</evidence>
<evidence type="ECO:0000256" key="1">
    <source>
        <dbReference type="SAM" id="MobiDB-lite"/>
    </source>
</evidence>
<reference evidence="3" key="1">
    <citation type="journal article" date="2017" name="Nat. Commun.">
        <title>The North American bullfrog draft genome provides insight into hormonal regulation of long noncoding RNA.</title>
        <authorList>
            <person name="Hammond S.A."/>
            <person name="Warren R.L."/>
            <person name="Vandervalk B.P."/>
            <person name="Kucuk E."/>
            <person name="Khan H."/>
            <person name="Gibb E.A."/>
            <person name="Pandoh P."/>
            <person name="Kirk H."/>
            <person name="Zhao Y."/>
            <person name="Jones M."/>
            <person name="Mungall A.J."/>
            <person name="Coope R."/>
            <person name="Pleasance S."/>
            <person name="Moore R.A."/>
            <person name="Holt R.A."/>
            <person name="Round J.M."/>
            <person name="Ohora S."/>
            <person name="Walle B.V."/>
            <person name="Veldhoen N."/>
            <person name="Helbing C.C."/>
            <person name="Birol I."/>
        </authorList>
    </citation>
    <scope>NUCLEOTIDE SEQUENCE [LARGE SCALE GENOMIC DNA]</scope>
</reference>
<sequence length="174" mass="18806">MYPIELTAQLTLPGSDLLTHDTCYPRCRLPLLSDEGTATPRRCPAEMELENLPNVEGTTCSKEPDTSPGDGGSPLYKAPKYMGRGNDPMTCSKTRRLTKEKQCEMGKESIAHGEVTLKGMSPNVQHFHEEGVGINSLFDDKGPEGTHSAALFSRAGKPCPQVTVAVSMLEPGET</sequence>
<dbReference type="Proteomes" id="UP000228934">
    <property type="component" value="Unassembled WGS sequence"/>
</dbReference>
<proteinExistence type="predicted"/>
<dbReference type="AlphaFoldDB" id="A0A2G9P7F4"/>
<feature type="region of interest" description="Disordered" evidence="1">
    <location>
        <begin position="55"/>
        <end position="89"/>
    </location>
</feature>
<organism evidence="2 3">
    <name type="scientific">Aquarana catesbeiana</name>
    <name type="common">American bullfrog</name>
    <name type="synonym">Rana catesbeiana</name>
    <dbReference type="NCBI Taxonomy" id="8400"/>
    <lineage>
        <taxon>Eukaryota</taxon>
        <taxon>Metazoa</taxon>
        <taxon>Chordata</taxon>
        <taxon>Craniata</taxon>
        <taxon>Vertebrata</taxon>
        <taxon>Euteleostomi</taxon>
        <taxon>Amphibia</taxon>
        <taxon>Batrachia</taxon>
        <taxon>Anura</taxon>
        <taxon>Neobatrachia</taxon>
        <taxon>Ranoidea</taxon>
        <taxon>Ranidae</taxon>
        <taxon>Aquarana</taxon>
    </lineage>
</organism>
<name>A0A2G9P7F4_AQUCT</name>
<protein>
    <submittedName>
        <fullName evidence="2">Uncharacterized protein</fullName>
    </submittedName>
</protein>
<evidence type="ECO:0000313" key="2">
    <source>
        <dbReference type="EMBL" id="PIN99229.1"/>
    </source>
</evidence>